<sequence length="591" mass="65679">MAEERKAAAKSYKTPKGFFRLSGILNYIAPKAPSKPKAKDRKLYRYSGDGSGSASPITSPKKKERPGGDQRYRYSDELLSPPAAAKSPAKKKADQSYRLSDELLSPPACVKSPARKADQRYRLSDELLSPPAASQRKKGDKRHRHSNEPLSPLAPSGLLSPLSPGGKTKGAGTAMKRHDARTERKVAERATAQPKPKADRAADQNRRVNRQPDVPEAVEDFRSPMNLSQHRAATQQFTTLTDMTGIVSPPSKPGQPQQNKPTWQPRAPNAAIANMWLPQMLPVYQAAQRQREQQGQQQKVPPAAAATWSNTCWGVVFLVIIAAVMGALSLLGTLHIGEPHSTTDSDTETDEYAWNREKLYPGSSKHQPRQTAKTTPKVVTEKLPSSHVCVYRVSAEGRRVLPSVSPYGVSTLPFYSCNVIVYCCASLSGQYTPEPRTSEKDNFERLWNVTTAIRPWQQIKVLIGNGVDQSDRFKLMLENDAVAAKLARATASWCKKLGYSGVFFYWPRGHVFTWNATVALLIKLKRLFQTHQLTVGTVVSQPVDYGLVDDLERLADALGDTSILLRPPLYKKSDFYPKTFRWVALTFSYTY</sequence>
<organism evidence="1 2">
    <name type="scientific">Hyalomma asiaticum</name>
    <name type="common">Tick</name>
    <dbReference type="NCBI Taxonomy" id="266040"/>
    <lineage>
        <taxon>Eukaryota</taxon>
        <taxon>Metazoa</taxon>
        <taxon>Ecdysozoa</taxon>
        <taxon>Arthropoda</taxon>
        <taxon>Chelicerata</taxon>
        <taxon>Arachnida</taxon>
        <taxon>Acari</taxon>
        <taxon>Parasitiformes</taxon>
        <taxon>Ixodida</taxon>
        <taxon>Ixodoidea</taxon>
        <taxon>Ixodidae</taxon>
        <taxon>Hyalomminae</taxon>
        <taxon>Hyalomma</taxon>
    </lineage>
</organism>
<evidence type="ECO:0000313" key="1">
    <source>
        <dbReference type="EMBL" id="KAH6929772.1"/>
    </source>
</evidence>
<gene>
    <name evidence="1" type="ORF">HPB50_005859</name>
</gene>
<comment type="caution">
    <text evidence="1">The sequence shown here is derived from an EMBL/GenBank/DDBJ whole genome shotgun (WGS) entry which is preliminary data.</text>
</comment>
<protein>
    <submittedName>
        <fullName evidence="1">Uncharacterized protein</fullName>
    </submittedName>
</protein>
<dbReference type="EMBL" id="CM023485">
    <property type="protein sequence ID" value="KAH6929772.1"/>
    <property type="molecule type" value="Genomic_DNA"/>
</dbReference>
<reference evidence="1" key="1">
    <citation type="submission" date="2020-05" db="EMBL/GenBank/DDBJ databases">
        <title>Large-scale comparative analyses of tick genomes elucidate their genetic diversity and vector capacities.</title>
        <authorList>
            <person name="Jia N."/>
            <person name="Wang J."/>
            <person name="Shi W."/>
            <person name="Du L."/>
            <person name="Sun Y."/>
            <person name="Zhan W."/>
            <person name="Jiang J."/>
            <person name="Wang Q."/>
            <person name="Zhang B."/>
            <person name="Ji P."/>
            <person name="Sakyi L.B."/>
            <person name="Cui X."/>
            <person name="Yuan T."/>
            <person name="Jiang B."/>
            <person name="Yang W."/>
            <person name="Lam T.T.-Y."/>
            <person name="Chang Q."/>
            <person name="Ding S."/>
            <person name="Wang X."/>
            <person name="Zhu J."/>
            <person name="Ruan X."/>
            <person name="Zhao L."/>
            <person name="Wei J."/>
            <person name="Que T."/>
            <person name="Du C."/>
            <person name="Cheng J."/>
            <person name="Dai P."/>
            <person name="Han X."/>
            <person name="Huang E."/>
            <person name="Gao Y."/>
            <person name="Liu J."/>
            <person name="Shao H."/>
            <person name="Ye R."/>
            <person name="Li L."/>
            <person name="Wei W."/>
            <person name="Wang X."/>
            <person name="Wang C."/>
            <person name="Yang T."/>
            <person name="Huo Q."/>
            <person name="Li W."/>
            <person name="Guo W."/>
            <person name="Chen H."/>
            <person name="Zhou L."/>
            <person name="Ni X."/>
            <person name="Tian J."/>
            <person name="Zhou Y."/>
            <person name="Sheng Y."/>
            <person name="Liu T."/>
            <person name="Pan Y."/>
            <person name="Xia L."/>
            <person name="Li J."/>
            <person name="Zhao F."/>
            <person name="Cao W."/>
        </authorList>
    </citation>
    <scope>NUCLEOTIDE SEQUENCE</scope>
    <source>
        <strain evidence="1">Hyas-2018</strain>
    </source>
</reference>
<name>A0ACB7S6R9_HYAAI</name>
<dbReference type="Proteomes" id="UP000821845">
    <property type="component" value="Chromosome 5"/>
</dbReference>
<keyword evidence="2" id="KW-1185">Reference proteome</keyword>
<accession>A0ACB7S6R9</accession>
<proteinExistence type="predicted"/>
<evidence type="ECO:0000313" key="2">
    <source>
        <dbReference type="Proteomes" id="UP000821845"/>
    </source>
</evidence>